<comment type="caution">
    <text evidence="1">The sequence shown here is derived from an EMBL/GenBank/DDBJ whole genome shotgun (WGS) entry which is preliminary data.</text>
</comment>
<organism evidence="1 2">
    <name type="scientific">Paenibacillus selenitireducens</name>
    <dbReference type="NCBI Taxonomy" id="1324314"/>
    <lineage>
        <taxon>Bacteria</taxon>
        <taxon>Bacillati</taxon>
        <taxon>Bacillota</taxon>
        <taxon>Bacilli</taxon>
        <taxon>Bacillales</taxon>
        <taxon>Paenibacillaceae</taxon>
        <taxon>Paenibacillus</taxon>
    </lineage>
</organism>
<gene>
    <name evidence="1" type="ORF">BVG16_27795</name>
</gene>
<dbReference type="Proteomes" id="UP000190188">
    <property type="component" value="Unassembled WGS sequence"/>
</dbReference>
<proteinExistence type="predicted"/>
<dbReference type="STRING" id="1324314.BVG16_27795"/>
<reference evidence="1 2" key="1">
    <citation type="submission" date="2017-01" db="EMBL/GenBank/DDBJ databases">
        <title>Genome analysis of Paenibacillus selenitrireducens ES3-24.</title>
        <authorList>
            <person name="Xu D."/>
            <person name="Yao R."/>
            <person name="Zheng S."/>
        </authorList>
    </citation>
    <scope>NUCLEOTIDE SEQUENCE [LARGE SCALE GENOMIC DNA]</scope>
    <source>
        <strain evidence="1 2">ES3-24</strain>
    </source>
</reference>
<evidence type="ECO:0000313" key="2">
    <source>
        <dbReference type="Proteomes" id="UP000190188"/>
    </source>
</evidence>
<accession>A0A1T2X183</accession>
<protein>
    <recommendedName>
        <fullName evidence="3">N-acetyltransferase domain-containing protein</fullName>
    </recommendedName>
</protein>
<sequence length="63" mass="7584">METNDQVFAKTNRLILRGFSINDTESFHLYRSNPEVAKFQSWENYGNEINKRKLLLINDRFIF</sequence>
<dbReference type="AlphaFoldDB" id="A0A1T2X183"/>
<keyword evidence="2" id="KW-1185">Reference proteome</keyword>
<name>A0A1T2X183_9BACL</name>
<evidence type="ECO:0000313" key="1">
    <source>
        <dbReference type="EMBL" id="OPA73612.1"/>
    </source>
</evidence>
<dbReference type="EMBL" id="MSZX01000015">
    <property type="protein sequence ID" value="OPA73612.1"/>
    <property type="molecule type" value="Genomic_DNA"/>
</dbReference>
<evidence type="ECO:0008006" key="3">
    <source>
        <dbReference type="Google" id="ProtNLM"/>
    </source>
</evidence>